<evidence type="ECO:0000256" key="1">
    <source>
        <dbReference type="SAM" id="MobiDB-lite"/>
    </source>
</evidence>
<dbReference type="InterPro" id="IPR011059">
    <property type="entry name" value="Metal-dep_hydrolase_composite"/>
</dbReference>
<dbReference type="InterPro" id="IPR050287">
    <property type="entry name" value="MTA/SAH_deaminase"/>
</dbReference>
<dbReference type="NCBIfam" id="NF006056">
    <property type="entry name" value="PRK08204.1"/>
    <property type="match status" value="1"/>
</dbReference>
<dbReference type="SUPFAM" id="SSF51338">
    <property type="entry name" value="Composite domain of metallo-dependent hydrolases"/>
    <property type="match status" value="1"/>
</dbReference>
<reference evidence="3 4" key="1">
    <citation type="submission" date="2019-11" db="EMBL/GenBank/DDBJ databases">
        <title>Draft genome of Amycolatopsis RM579.</title>
        <authorList>
            <person name="Duangmal K."/>
            <person name="Mingma R."/>
        </authorList>
    </citation>
    <scope>NUCLEOTIDE SEQUENCE [LARGE SCALE GENOMIC DNA]</scope>
    <source>
        <strain evidence="3 4">RM579</strain>
    </source>
</reference>
<proteinExistence type="predicted"/>
<keyword evidence="3" id="KW-0378">Hydrolase</keyword>
<accession>A0A6N7YY51</accession>
<feature type="domain" description="Amidohydrolase-related" evidence="2">
    <location>
        <begin position="193"/>
        <end position="548"/>
    </location>
</feature>
<evidence type="ECO:0000259" key="2">
    <source>
        <dbReference type="Pfam" id="PF01979"/>
    </source>
</evidence>
<keyword evidence="4" id="KW-1185">Reference proteome</keyword>
<dbReference type="SUPFAM" id="SSF51556">
    <property type="entry name" value="Metallo-dependent hydrolases"/>
    <property type="match status" value="1"/>
</dbReference>
<name>A0A6N7YY51_9PSEU</name>
<gene>
    <name evidence="3" type="ORF">GKO32_07475</name>
</gene>
<feature type="region of interest" description="Disordered" evidence="1">
    <location>
        <begin position="104"/>
        <end position="132"/>
    </location>
</feature>
<protein>
    <submittedName>
        <fullName evidence="3">Amidohydrolase family protein</fullName>
    </submittedName>
</protein>
<dbReference type="InterPro" id="IPR032466">
    <property type="entry name" value="Metal_Hydrolase"/>
</dbReference>
<dbReference type="Proteomes" id="UP000440096">
    <property type="component" value="Unassembled WGS sequence"/>
</dbReference>
<dbReference type="GO" id="GO:0016810">
    <property type="term" value="F:hydrolase activity, acting on carbon-nitrogen (but not peptide) bonds"/>
    <property type="evidence" value="ECO:0007669"/>
    <property type="project" value="InterPro"/>
</dbReference>
<dbReference type="PANTHER" id="PTHR43794:SF5">
    <property type="entry name" value="CHLOROHYDROLASE FAMILY PROTEIN"/>
    <property type="match status" value="1"/>
</dbReference>
<dbReference type="Gene3D" id="2.30.40.10">
    <property type="entry name" value="Urease, subunit C, domain 1"/>
    <property type="match status" value="1"/>
</dbReference>
<dbReference type="PANTHER" id="PTHR43794">
    <property type="entry name" value="AMINOHYDROLASE SSNA-RELATED"/>
    <property type="match status" value="1"/>
</dbReference>
<dbReference type="Gene3D" id="3.20.20.140">
    <property type="entry name" value="Metal-dependent hydrolases"/>
    <property type="match status" value="1"/>
</dbReference>
<dbReference type="AlphaFoldDB" id="A0A6N7YY51"/>
<dbReference type="OrthoDB" id="3189065at2"/>
<comment type="caution">
    <text evidence="3">The sequence shown here is derived from an EMBL/GenBank/DDBJ whole genome shotgun (WGS) entry which is preliminary data.</text>
</comment>
<organism evidence="3 4">
    <name type="scientific">Amycolatopsis pithecellobii</name>
    <dbReference type="NCBI Taxonomy" id="664692"/>
    <lineage>
        <taxon>Bacteria</taxon>
        <taxon>Bacillati</taxon>
        <taxon>Actinomycetota</taxon>
        <taxon>Actinomycetes</taxon>
        <taxon>Pseudonocardiales</taxon>
        <taxon>Pseudonocardiaceae</taxon>
        <taxon>Amycolatopsis</taxon>
    </lineage>
</organism>
<evidence type="ECO:0000313" key="4">
    <source>
        <dbReference type="Proteomes" id="UP000440096"/>
    </source>
</evidence>
<evidence type="ECO:0000313" key="3">
    <source>
        <dbReference type="EMBL" id="MTD53823.1"/>
    </source>
</evidence>
<sequence>MDHAGRLARAGSGRHPQDLGGGQVRVYRLRDPCSRHGSRTHRRHPCFRLEQHGTVRHRRLNFRVAKLGVVARVSTPLVCKFGPNRGAVASRNRDGFAAISQVSPKVDPRCGDRHMRRRKSPAGDPTCDDADPGAQMSDVPEGNLLIRGAHVLTQDPHVAGGMVDVRVEAGKIVAVGPNLPDANARVIDARGTVLMPGFVDTHRHLWSSIFRFMAIDWGYNDYYEIVQIQYSPRLTPSDLYTANLLGALSAIDAGVTTLRDESHVQNSPDHTAELVRALRDSGMRAVFAYGWPSIDLLSWQFESTKPHPSDMRRAREELLRDDSALVTMNAMLRGPELGGGPDLAVRDIEFARELNIRSSMHVGHLKEPGIEWLDDRGALGPDLLFLHCPATTDHEFELVRDSGGHVQATPWIESVMGGVRPPSTARMLNAGLKPGLGIDTETGAASDMFNVMRAALAADSLMHKLGQTDFEKLPWLTSSDVLEAATISGAAAAGLSDRTGSVTPGKDADLILIRMDDINLFPVTDPTKAIVAGGHPGNVDTVMVAGRILKWEGKLLHPAWRSVQQDAQVILSRLVEQSPPVPAGYVPGVDKWDQ</sequence>
<dbReference type="InterPro" id="IPR006680">
    <property type="entry name" value="Amidohydro-rel"/>
</dbReference>
<dbReference type="Pfam" id="PF01979">
    <property type="entry name" value="Amidohydro_1"/>
    <property type="match status" value="1"/>
</dbReference>
<feature type="region of interest" description="Disordered" evidence="1">
    <location>
        <begin position="1"/>
        <end position="23"/>
    </location>
</feature>
<dbReference type="EMBL" id="WMBA01000008">
    <property type="protein sequence ID" value="MTD53823.1"/>
    <property type="molecule type" value="Genomic_DNA"/>
</dbReference>